<gene>
    <name evidence="2" type="ORF">M2280_004113</name>
</gene>
<organism evidence="2 3">
    <name type="scientific">Prescottella agglutinans</name>
    <dbReference type="NCBI Taxonomy" id="1644129"/>
    <lineage>
        <taxon>Bacteria</taxon>
        <taxon>Bacillati</taxon>
        <taxon>Actinomycetota</taxon>
        <taxon>Actinomycetes</taxon>
        <taxon>Mycobacteriales</taxon>
        <taxon>Nocardiaceae</taxon>
        <taxon>Prescottella</taxon>
    </lineage>
</organism>
<proteinExistence type="predicted"/>
<evidence type="ECO:0000256" key="1">
    <source>
        <dbReference type="SAM" id="MobiDB-lite"/>
    </source>
</evidence>
<feature type="compositionally biased region" description="Basic residues" evidence="1">
    <location>
        <begin position="58"/>
        <end position="69"/>
    </location>
</feature>
<dbReference type="EMBL" id="JARXVC010000011">
    <property type="protein sequence ID" value="MDH6282876.1"/>
    <property type="molecule type" value="Genomic_DNA"/>
</dbReference>
<sequence length="81" mass="9498">MPNKRIKKAHYNPYFSCLGKRQHESQSAAEYVARAMNRNSPRTLSVNSYHCPNCSKWHVGHKKPARTTPRRHDPALQRSRR</sequence>
<dbReference type="Proteomes" id="UP001160334">
    <property type="component" value="Unassembled WGS sequence"/>
</dbReference>
<comment type="caution">
    <text evidence="2">The sequence shown here is derived from an EMBL/GenBank/DDBJ whole genome shotgun (WGS) entry which is preliminary data.</text>
</comment>
<reference evidence="2 3" key="1">
    <citation type="submission" date="2023-04" db="EMBL/GenBank/DDBJ databases">
        <title>Forest soil microbial communities from Buena Vista Peninsula, Colon Province, Panama.</title>
        <authorList>
            <person name="Bouskill N."/>
        </authorList>
    </citation>
    <scope>NUCLEOTIDE SEQUENCE [LARGE SCALE GENOMIC DNA]</scope>
    <source>
        <strain evidence="2 3">CFH S0262</strain>
    </source>
</reference>
<evidence type="ECO:0000313" key="3">
    <source>
        <dbReference type="Proteomes" id="UP001160334"/>
    </source>
</evidence>
<evidence type="ECO:0000313" key="2">
    <source>
        <dbReference type="EMBL" id="MDH6282876.1"/>
    </source>
</evidence>
<accession>A0ABT6MGF1</accession>
<name>A0ABT6MGF1_9NOCA</name>
<feature type="region of interest" description="Disordered" evidence="1">
    <location>
        <begin position="57"/>
        <end position="81"/>
    </location>
</feature>
<keyword evidence="3" id="KW-1185">Reference proteome</keyword>
<protein>
    <submittedName>
        <fullName evidence="2">Uncharacterized protein</fullName>
    </submittedName>
</protein>